<dbReference type="RefSeq" id="WP_184192292.1">
    <property type="nucleotide sequence ID" value="NZ_JACHGW010000001.1"/>
</dbReference>
<dbReference type="Proteomes" id="UP000520814">
    <property type="component" value="Unassembled WGS sequence"/>
</dbReference>
<keyword evidence="2" id="KW-1185">Reference proteome</keyword>
<accession>A0A7W9SL52</accession>
<evidence type="ECO:0008006" key="3">
    <source>
        <dbReference type="Google" id="ProtNLM"/>
    </source>
</evidence>
<dbReference type="Pfam" id="PF07394">
    <property type="entry name" value="DUF1501"/>
    <property type="match status" value="1"/>
</dbReference>
<proteinExistence type="predicted"/>
<dbReference type="PANTHER" id="PTHR43737">
    <property type="entry name" value="BLL7424 PROTEIN"/>
    <property type="match status" value="1"/>
</dbReference>
<dbReference type="PANTHER" id="PTHR43737:SF1">
    <property type="entry name" value="DUF1501 DOMAIN-CONTAINING PROTEIN"/>
    <property type="match status" value="1"/>
</dbReference>
<gene>
    <name evidence="1" type="ORF">HNQ39_000418</name>
</gene>
<comment type="caution">
    <text evidence="1">The sequence shown here is derived from an EMBL/GenBank/DDBJ whole genome shotgun (WGS) entry which is preliminary data.</text>
</comment>
<evidence type="ECO:0000313" key="2">
    <source>
        <dbReference type="Proteomes" id="UP000520814"/>
    </source>
</evidence>
<evidence type="ECO:0000313" key="1">
    <source>
        <dbReference type="EMBL" id="MBB6048656.1"/>
    </source>
</evidence>
<dbReference type="EMBL" id="JACHGW010000001">
    <property type="protein sequence ID" value="MBB6048656.1"/>
    <property type="molecule type" value="Genomic_DNA"/>
</dbReference>
<protein>
    <recommendedName>
        <fullName evidence="3">DUF1501 domain-containing protein</fullName>
    </recommendedName>
</protein>
<dbReference type="AlphaFoldDB" id="A0A7W9SL52"/>
<organism evidence="1 2">
    <name type="scientific">Armatimonas rosea</name>
    <dbReference type="NCBI Taxonomy" id="685828"/>
    <lineage>
        <taxon>Bacteria</taxon>
        <taxon>Bacillati</taxon>
        <taxon>Armatimonadota</taxon>
        <taxon>Armatimonadia</taxon>
        <taxon>Armatimonadales</taxon>
        <taxon>Armatimonadaceae</taxon>
        <taxon>Armatimonas</taxon>
    </lineage>
</organism>
<dbReference type="InterPro" id="IPR010869">
    <property type="entry name" value="DUF1501"/>
</dbReference>
<reference evidence="1 2" key="1">
    <citation type="submission" date="2020-08" db="EMBL/GenBank/DDBJ databases">
        <title>Genomic Encyclopedia of Type Strains, Phase IV (KMG-IV): sequencing the most valuable type-strain genomes for metagenomic binning, comparative biology and taxonomic classification.</title>
        <authorList>
            <person name="Goeker M."/>
        </authorList>
    </citation>
    <scope>NUCLEOTIDE SEQUENCE [LARGE SCALE GENOMIC DNA]</scope>
    <source>
        <strain evidence="1 2">DSM 23562</strain>
    </source>
</reference>
<dbReference type="InterPro" id="IPR006311">
    <property type="entry name" value="TAT_signal"/>
</dbReference>
<sequence>MLTIRGNKSGGAFCDGISRRDFLKIGGLAMGGLSLPQILAAEAHAGIRRNQKAVIMVFLPGGPPHHDMFDMKPDAPSDIRGEFKPIKTNVSGIEICEHMPKIAAMMDKFAIIRSLTGMRDEHDSHICMSGYSVAETNQNKAPCLGSVLSRLEGPTEKTIPPFVGLQGKAGHMEWADPGDHGFLGMAHAAMRPSGDLMKDMTLTDVSLDRLSHRKQLLASLDRYRRRVDTLPEIDALNSRAFDILTSSKLVQALDVTKEDKKTRERYGIGRLEPVDDGLPMLNDQFLAARRLVEAGVRCVSIGYGRWDYHGANFTQLKSYLPMLDAAVSSLVQDIHDRGMQDDVSVIVWGEFGRTPKINKDAGRDHWPRANFALLAGGGMKMGQVIGSTNKFGEEPDERPIDIKDVFVTLYNRLGIDIVNTPVPDVTGRPNFLFAGREPIAELI</sequence>
<dbReference type="SUPFAM" id="SSF53649">
    <property type="entry name" value="Alkaline phosphatase-like"/>
    <property type="match status" value="1"/>
</dbReference>
<dbReference type="PROSITE" id="PS51318">
    <property type="entry name" value="TAT"/>
    <property type="match status" value="1"/>
</dbReference>
<dbReference type="InterPro" id="IPR017850">
    <property type="entry name" value="Alkaline_phosphatase_core_sf"/>
</dbReference>
<name>A0A7W9SL52_ARMRO</name>